<evidence type="ECO:0000313" key="2">
    <source>
        <dbReference type="EMBL" id="QIM18689.1"/>
    </source>
</evidence>
<protein>
    <recommendedName>
        <fullName evidence="4">Polyketide cyclase / dehydrase and lipid transport</fullName>
    </recommendedName>
</protein>
<evidence type="ECO:0008006" key="4">
    <source>
        <dbReference type="Google" id="ProtNLM"/>
    </source>
</evidence>
<reference evidence="2 3" key="1">
    <citation type="submission" date="2020-03" db="EMBL/GenBank/DDBJ databases">
        <title>Leucobacter sp. nov., isolated from beetles.</title>
        <authorList>
            <person name="Hyun D.-W."/>
            <person name="Bae J.-W."/>
        </authorList>
    </citation>
    <scope>NUCLEOTIDE SEQUENCE [LARGE SCALE GENOMIC DNA]</scope>
    <source>
        <strain evidence="2 3">HDW9A</strain>
    </source>
</reference>
<accession>A0ABX6K0S9</accession>
<evidence type="ECO:0000256" key="1">
    <source>
        <dbReference type="SAM" id="MobiDB-lite"/>
    </source>
</evidence>
<evidence type="ECO:0000313" key="3">
    <source>
        <dbReference type="Proteomes" id="UP000503441"/>
    </source>
</evidence>
<dbReference type="EMBL" id="CP049933">
    <property type="protein sequence ID" value="QIM18689.1"/>
    <property type="molecule type" value="Genomic_DNA"/>
</dbReference>
<proteinExistence type="predicted"/>
<keyword evidence="3" id="KW-1185">Reference proteome</keyword>
<dbReference type="Proteomes" id="UP000503441">
    <property type="component" value="Chromosome"/>
</dbReference>
<organism evidence="2 3">
    <name type="scientific">Leucobacter coleopterorum</name>
    <dbReference type="NCBI Taxonomy" id="2714933"/>
    <lineage>
        <taxon>Bacteria</taxon>
        <taxon>Bacillati</taxon>
        <taxon>Actinomycetota</taxon>
        <taxon>Actinomycetes</taxon>
        <taxon>Micrococcales</taxon>
        <taxon>Microbacteriaceae</taxon>
        <taxon>Leucobacter</taxon>
    </lineage>
</organism>
<feature type="compositionally biased region" description="Polar residues" evidence="1">
    <location>
        <begin position="141"/>
        <end position="153"/>
    </location>
</feature>
<gene>
    <name evidence="2" type="ORF">G7066_08840</name>
</gene>
<feature type="region of interest" description="Disordered" evidence="1">
    <location>
        <begin position="139"/>
        <end position="178"/>
    </location>
</feature>
<sequence>MTHTKTSPNLPHSDALEPWHLNSYQLPPHLELVDTEVVEGEFIYDVEPRTIGRRTEWFIYATLVEDAPAQNVRELESSVEISDETPLPLEDASVPESERPVGVRVQWKRPTELFAEFGAYAAGKGMDFTAALSERLVKRASTPNKQSAPTQPTFERLNPYANHDYRAHTPASPETIHL</sequence>
<name>A0ABX6K0S9_9MICO</name>
<dbReference type="RefSeq" id="WP_166330525.1">
    <property type="nucleotide sequence ID" value="NZ_CP049933.1"/>
</dbReference>